<sequence length="165" mass="18657">MDVSVLPSHMRPLQWLLGKWEAKNGEGLSSTGEPFKYTEKVEFSNIGQPVINYTATSFDAGNGTLMHMESGFIRCHPESRKIAFTTAHKFGAAMVEEGYINEDGNEIILESLQISTMSFAEVPTVMQTKRVYRKKNDEMEYIFSMATAKAPEIQAHLHVIYKRCD</sequence>
<dbReference type="PANTHER" id="PTHR15854:SF4">
    <property type="entry name" value="PEROXYNITRITE ISOMERASE THAP4"/>
    <property type="match status" value="1"/>
</dbReference>
<feature type="domain" description="THAP4-like heme-binding" evidence="2">
    <location>
        <begin position="10"/>
        <end position="163"/>
    </location>
</feature>
<dbReference type="InterPro" id="IPR045165">
    <property type="entry name" value="Nitrobindin"/>
</dbReference>
<keyword evidence="4" id="KW-1185">Reference proteome</keyword>
<evidence type="ECO:0000313" key="4">
    <source>
        <dbReference type="Proteomes" id="UP000677054"/>
    </source>
</evidence>
<dbReference type="CDD" id="cd07828">
    <property type="entry name" value="lipocalin_heme-bd-THAP4-like"/>
    <property type="match status" value="1"/>
</dbReference>
<accession>A0A7R8X8X6</accession>
<comment type="catalytic activity">
    <reaction evidence="1">
        <text>peroxynitrite = nitrate</text>
        <dbReference type="Rhea" id="RHEA:63116"/>
        <dbReference type="ChEBI" id="CHEBI:17632"/>
        <dbReference type="ChEBI" id="CHEBI:25941"/>
    </reaction>
    <physiologicalReaction direction="left-to-right" evidence="1">
        <dbReference type="Rhea" id="RHEA:63117"/>
    </physiologicalReaction>
</comment>
<dbReference type="Pfam" id="PF08768">
    <property type="entry name" value="THAP4_heme-bd"/>
    <property type="match status" value="1"/>
</dbReference>
<protein>
    <recommendedName>
        <fullName evidence="2">THAP4-like heme-binding domain-containing protein</fullName>
    </recommendedName>
</protein>
<dbReference type="AlphaFoldDB" id="A0A7R8X8X6"/>
<gene>
    <name evidence="3" type="ORF">DSTB1V02_LOCUS6086</name>
</gene>
<organism evidence="3">
    <name type="scientific">Darwinula stevensoni</name>
    <dbReference type="NCBI Taxonomy" id="69355"/>
    <lineage>
        <taxon>Eukaryota</taxon>
        <taxon>Metazoa</taxon>
        <taxon>Ecdysozoa</taxon>
        <taxon>Arthropoda</taxon>
        <taxon>Crustacea</taxon>
        <taxon>Oligostraca</taxon>
        <taxon>Ostracoda</taxon>
        <taxon>Podocopa</taxon>
        <taxon>Podocopida</taxon>
        <taxon>Darwinulocopina</taxon>
        <taxon>Darwinuloidea</taxon>
        <taxon>Darwinulidae</taxon>
        <taxon>Darwinula</taxon>
    </lineage>
</organism>
<dbReference type="SUPFAM" id="SSF50814">
    <property type="entry name" value="Lipocalins"/>
    <property type="match status" value="1"/>
</dbReference>
<evidence type="ECO:0000313" key="3">
    <source>
        <dbReference type="EMBL" id="CAD7246230.1"/>
    </source>
</evidence>
<dbReference type="InterPro" id="IPR014878">
    <property type="entry name" value="THAP4-like_heme-bd"/>
</dbReference>
<reference evidence="3" key="1">
    <citation type="submission" date="2020-11" db="EMBL/GenBank/DDBJ databases">
        <authorList>
            <person name="Tran Van P."/>
        </authorList>
    </citation>
    <scope>NUCLEOTIDE SEQUENCE</scope>
</reference>
<dbReference type="PANTHER" id="PTHR15854">
    <property type="entry name" value="THAP4 PROTEIN"/>
    <property type="match status" value="1"/>
</dbReference>
<evidence type="ECO:0000259" key="2">
    <source>
        <dbReference type="Pfam" id="PF08768"/>
    </source>
</evidence>
<name>A0A7R8X8X6_9CRUS</name>
<evidence type="ECO:0000256" key="1">
    <source>
        <dbReference type="ARBA" id="ARBA00036993"/>
    </source>
</evidence>
<dbReference type="InterPro" id="IPR012674">
    <property type="entry name" value="Calycin"/>
</dbReference>
<dbReference type="OrthoDB" id="58529at2759"/>
<dbReference type="EMBL" id="LR900592">
    <property type="protein sequence ID" value="CAD7246230.1"/>
    <property type="molecule type" value="Genomic_DNA"/>
</dbReference>
<dbReference type="EMBL" id="CAJPEV010001075">
    <property type="protein sequence ID" value="CAG0890555.1"/>
    <property type="molecule type" value="Genomic_DNA"/>
</dbReference>
<dbReference type="Gene3D" id="2.40.128.20">
    <property type="match status" value="1"/>
</dbReference>
<proteinExistence type="predicted"/>
<dbReference type="Proteomes" id="UP000677054">
    <property type="component" value="Unassembled WGS sequence"/>
</dbReference>